<dbReference type="AlphaFoldDB" id="K8EPI1"/>
<dbReference type="SUPFAM" id="SSF161033">
    <property type="entry name" value="Photosystem II reaction center protein M, PsbM"/>
    <property type="match status" value="1"/>
</dbReference>
<keyword evidence="1" id="KW-0674">Reaction center</keyword>
<keyword evidence="9" id="KW-1185">Reference proteome</keyword>
<dbReference type="GO" id="GO:0009523">
    <property type="term" value="C:photosystem II"/>
    <property type="evidence" value="ECO:0007669"/>
    <property type="project" value="UniProtKB-KW"/>
</dbReference>
<feature type="transmembrane region" description="Helical" evidence="7">
    <location>
        <begin position="61"/>
        <end position="83"/>
    </location>
</feature>
<organism evidence="8 9">
    <name type="scientific">Bathycoccus prasinos</name>
    <dbReference type="NCBI Taxonomy" id="41875"/>
    <lineage>
        <taxon>Eukaryota</taxon>
        <taxon>Viridiplantae</taxon>
        <taxon>Chlorophyta</taxon>
        <taxon>Mamiellophyceae</taxon>
        <taxon>Mamiellales</taxon>
        <taxon>Bathycoccaceae</taxon>
        <taxon>Bathycoccus</taxon>
    </lineage>
</organism>
<evidence type="ECO:0000256" key="6">
    <source>
        <dbReference type="ARBA" id="ARBA00023276"/>
    </source>
</evidence>
<reference evidence="8 9" key="1">
    <citation type="submission" date="2011-10" db="EMBL/GenBank/DDBJ databases">
        <authorList>
            <person name="Genoscope - CEA"/>
        </authorList>
    </citation>
    <scope>NUCLEOTIDE SEQUENCE [LARGE SCALE GENOMIC DNA]</scope>
    <source>
        <strain evidence="8 9">RCC 1105</strain>
    </source>
</reference>
<evidence type="ECO:0000256" key="7">
    <source>
        <dbReference type="SAM" id="Phobius"/>
    </source>
</evidence>
<keyword evidence="5 7" id="KW-0472">Membrane</keyword>
<keyword evidence="2" id="KW-0602">Photosynthesis</keyword>
<evidence type="ECO:0000256" key="2">
    <source>
        <dbReference type="ARBA" id="ARBA00022531"/>
    </source>
</evidence>
<keyword evidence="4 7" id="KW-1133">Transmembrane helix</keyword>
<accession>K8EPI1</accession>
<dbReference type="OrthoDB" id="564131at2759"/>
<protein>
    <submittedName>
        <fullName evidence="8">PsbM, PSII-M, photosystem II polypeptide, typically encoded in the chloroplast genome</fullName>
    </submittedName>
</protein>
<sequence length="128" mass="13539">MRLFRASSQTTKQFIAQKSEQLSKSVAAATTSALSFAAAPREAFASANESISDVALANVNILGVIAVALFIIIPVSFLVILYVKSTAEGNVSGGFSQSYYDESKKMGKKLTNEAAVLKGKGTGMRPEK</sequence>
<evidence type="ECO:0000256" key="5">
    <source>
        <dbReference type="ARBA" id="ARBA00023136"/>
    </source>
</evidence>
<dbReference type="Proteomes" id="UP000198341">
    <property type="component" value="Chromosome 16"/>
</dbReference>
<dbReference type="GO" id="GO:0019684">
    <property type="term" value="P:photosynthesis, light reaction"/>
    <property type="evidence" value="ECO:0007669"/>
    <property type="project" value="InterPro"/>
</dbReference>
<name>K8EPI1_9CHLO</name>
<evidence type="ECO:0000256" key="1">
    <source>
        <dbReference type="ARBA" id="ARBA00022469"/>
    </source>
</evidence>
<evidence type="ECO:0000256" key="4">
    <source>
        <dbReference type="ARBA" id="ARBA00022989"/>
    </source>
</evidence>
<dbReference type="Pfam" id="PF05151">
    <property type="entry name" value="PsbM"/>
    <property type="match status" value="1"/>
</dbReference>
<dbReference type="GeneID" id="19011372"/>
<dbReference type="RefSeq" id="XP_007508565.1">
    <property type="nucleotide sequence ID" value="XM_007508503.1"/>
</dbReference>
<dbReference type="InterPro" id="IPR007826">
    <property type="entry name" value="PSII_PsbM"/>
</dbReference>
<keyword evidence="3 7" id="KW-0812">Transmembrane</keyword>
<dbReference type="KEGG" id="bpg:Bathy16g00520"/>
<keyword evidence="6" id="KW-0604">Photosystem II</keyword>
<dbReference type="NCBIfam" id="TIGR03038">
    <property type="entry name" value="PS_II_psbM"/>
    <property type="match status" value="1"/>
</dbReference>
<evidence type="ECO:0000313" key="8">
    <source>
        <dbReference type="EMBL" id="CCO20182.1"/>
    </source>
</evidence>
<evidence type="ECO:0000256" key="3">
    <source>
        <dbReference type="ARBA" id="ARBA00022692"/>
    </source>
</evidence>
<dbReference type="EMBL" id="FO082263">
    <property type="protein sequence ID" value="CCO20182.1"/>
    <property type="molecule type" value="Genomic_DNA"/>
</dbReference>
<dbReference type="InterPro" id="IPR037269">
    <property type="entry name" value="PSII_PsbM_sf"/>
</dbReference>
<proteinExistence type="predicted"/>
<evidence type="ECO:0000313" key="9">
    <source>
        <dbReference type="Proteomes" id="UP000198341"/>
    </source>
</evidence>
<dbReference type="STRING" id="41875.K8EPI1"/>
<gene>
    <name evidence="8" type="ordered locus">Bathy16g00520</name>
</gene>